<name>A0A0E9X6U9_ANGAN</name>
<dbReference type="AlphaFoldDB" id="A0A0E9X6U9"/>
<evidence type="ECO:0000313" key="1">
    <source>
        <dbReference type="EMBL" id="JAH98314.1"/>
    </source>
</evidence>
<dbReference type="EMBL" id="GBXM01010263">
    <property type="protein sequence ID" value="JAH98314.1"/>
    <property type="molecule type" value="Transcribed_RNA"/>
</dbReference>
<reference evidence="1" key="1">
    <citation type="submission" date="2014-11" db="EMBL/GenBank/DDBJ databases">
        <authorList>
            <person name="Amaro Gonzalez C."/>
        </authorList>
    </citation>
    <scope>NUCLEOTIDE SEQUENCE</scope>
</reference>
<reference evidence="1" key="2">
    <citation type="journal article" date="2015" name="Fish Shellfish Immunol.">
        <title>Early steps in the European eel (Anguilla anguilla)-Vibrio vulnificus interaction in the gills: Role of the RtxA13 toxin.</title>
        <authorList>
            <person name="Callol A."/>
            <person name="Pajuelo D."/>
            <person name="Ebbesson L."/>
            <person name="Teles M."/>
            <person name="MacKenzie S."/>
            <person name="Amaro C."/>
        </authorList>
    </citation>
    <scope>NUCLEOTIDE SEQUENCE</scope>
</reference>
<proteinExistence type="predicted"/>
<accession>A0A0E9X6U9</accession>
<organism evidence="1">
    <name type="scientific">Anguilla anguilla</name>
    <name type="common">European freshwater eel</name>
    <name type="synonym">Muraena anguilla</name>
    <dbReference type="NCBI Taxonomy" id="7936"/>
    <lineage>
        <taxon>Eukaryota</taxon>
        <taxon>Metazoa</taxon>
        <taxon>Chordata</taxon>
        <taxon>Craniata</taxon>
        <taxon>Vertebrata</taxon>
        <taxon>Euteleostomi</taxon>
        <taxon>Actinopterygii</taxon>
        <taxon>Neopterygii</taxon>
        <taxon>Teleostei</taxon>
        <taxon>Anguilliformes</taxon>
        <taxon>Anguillidae</taxon>
        <taxon>Anguilla</taxon>
    </lineage>
</organism>
<sequence>MVFGVNTGWALQHKQHSFEPGLCHEPALIGSLQQWNATGFVSVGCVWPMGVLNSESCVLFLPIIFWLNL</sequence>
<protein>
    <submittedName>
        <fullName evidence="1">Uncharacterized protein</fullName>
    </submittedName>
</protein>